<dbReference type="SUPFAM" id="SSF47473">
    <property type="entry name" value="EF-hand"/>
    <property type="match status" value="1"/>
</dbReference>
<dbReference type="AlphaFoldDB" id="A0AAW1N926"/>
<dbReference type="FunFam" id="1.10.238.10:FF:000173">
    <property type="entry name" value="uncharacterized TPR repeat-containing protein At1g05150-like"/>
    <property type="match status" value="1"/>
</dbReference>
<protein>
    <recommendedName>
        <fullName evidence="1">EF-hand domain-containing protein</fullName>
    </recommendedName>
</protein>
<dbReference type="PROSITE" id="PS50222">
    <property type="entry name" value="EF_HAND_2"/>
    <property type="match status" value="1"/>
</dbReference>
<dbReference type="PANTHER" id="PTHR45081">
    <property type="entry name" value="EF HAND FAMILY PROTEIN, PUTATIVE, EXPRESSED-RELATED"/>
    <property type="match status" value="1"/>
</dbReference>
<reference evidence="2" key="1">
    <citation type="submission" date="2024-03" db="EMBL/GenBank/DDBJ databases">
        <title>WGS assembly of Saponaria officinalis var. Norfolk2.</title>
        <authorList>
            <person name="Jenkins J."/>
            <person name="Shu S."/>
            <person name="Grimwood J."/>
            <person name="Barry K."/>
            <person name="Goodstein D."/>
            <person name="Schmutz J."/>
            <person name="Leebens-Mack J."/>
            <person name="Osbourn A."/>
        </authorList>
    </citation>
    <scope>NUCLEOTIDE SEQUENCE [LARGE SCALE GENOMIC DNA]</scope>
    <source>
        <strain evidence="2">JIC</strain>
    </source>
</reference>
<dbReference type="GO" id="GO:0005886">
    <property type="term" value="C:plasma membrane"/>
    <property type="evidence" value="ECO:0007669"/>
    <property type="project" value="TreeGrafter"/>
</dbReference>
<keyword evidence="3" id="KW-1185">Reference proteome</keyword>
<dbReference type="InterPro" id="IPR002048">
    <property type="entry name" value="EF_hand_dom"/>
</dbReference>
<evidence type="ECO:0000313" key="3">
    <source>
        <dbReference type="Proteomes" id="UP001443914"/>
    </source>
</evidence>
<dbReference type="InterPro" id="IPR011992">
    <property type="entry name" value="EF-hand-dom_pair"/>
</dbReference>
<evidence type="ECO:0000259" key="1">
    <source>
        <dbReference type="PROSITE" id="PS50222"/>
    </source>
</evidence>
<comment type="caution">
    <text evidence="2">The sequence shown here is derived from an EMBL/GenBank/DDBJ whole genome shotgun (WGS) entry which is preliminary data.</text>
</comment>
<dbReference type="PANTHER" id="PTHR45081:SF1">
    <property type="entry name" value="EF HAND FAMILY PROTEIN, PUTATIVE, EXPRESSED-RELATED"/>
    <property type="match status" value="1"/>
</dbReference>
<evidence type="ECO:0000313" key="2">
    <source>
        <dbReference type="EMBL" id="KAK9758340.1"/>
    </source>
</evidence>
<proteinExistence type="predicted"/>
<feature type="domain" description="EF-hand" evidence="1">
    <location>
        <begin position="6"/>
        <end position="41"/>
    </location>
</feature>
<name>A0AAW1N926_SAPOF</name>
<sequence>MTTRGSRSEKVRRIFEQFDLNKDGGLNRAEMASLAVAVNPRVKFSEEQINAILDEVVRMYNEFIDENKGLTYEGLMRSYDDGAGDVDRDFEVLNLDLNSGIGGEIDVLNCSILLNLFKDYITNLFTNYQHL</sequence>
<dbReference type="Gene3D" id="1.10.238.10">
    <property type="entry name" value="EF-hand"/>
    <property type="match status" value="1"/>
</dbReference>
<gene>
    <name evidence="2" type="ORF">RND81_01G223900</name>
</gene>
<dbReference type="GO" id="GO:0005509">
    <property type="term" value="F:calcium ion binding"/>
    <property type="evidence" value="ECO:0007669"/>
    <property type="project" value="InterPro"/>
</dbReference>
<organism evidence="2 3">
    <name type="scientific">Saponaria officinalis</name>
    <name type="common">Common soapwort</name>
    <name type="synonym">Lychnis saponaria</name>
    <dbReference type="NCBI Taxonomy" id="3572"/>
    <lineage>
        <taxon>Eukaryota</taxon>
        <taxon>Viridiplantae</taxon>
        <taxon>Streptophyta</taxon>
        <taxon>Embryophyta</taxon>
        <taxon>Tracheophyta</taxon>
        <taxon>Spermatophyta</taxon>
        <taxon>Magnoliopsida</taxon>
        <taxon>eudicotyledons</taxon>
        <taxon>Gunneridae</taxon>
        <taxon>Pentapetalae</taxon>
        <taxon>Caryophyllales</taxon>
        <taxon>Caryophyllaceae</taxon>
        <taxon>Caryophylleae</taxon>
        <taxon>Saponaria</taxon>
    </lineage>
</organism>
<dbReference type="EMBL" id="JBDFQZ010000001">
    <property type="protein sequence ID" value="KAK9758340.1"/>
    <property type="molecule type" value="Genomic_DNA"/>
</dbReference>
<accession>A0AAW1N926</accession>
<dbReference type="Proteomes" id="UP001443914">
    <property type="component" value="Unassembled WGS sequence"/>
</dbReference>